<evidence type="ECO:0000313" key="4">
    <source>
        <dbReference type="Proteomes" id="UP001198983"/>
    </source>
</evidence>
<dbReference type="PANTHER" id="PTHR21666:SF270">
    <property type="entry name" value="MUREIN HYDROLASE ACTIVATOR ENVC"/>
    <property type="match status" value="1"/>
</dbReference>
<dbReference type="InterPro" id="IPR050570">
    <property type="entry name" value="Cell_wall_metabolism_enzyme"/>
</dbReference>
<organism evidence="3 4">
    <name type="scientific">Terrisporobacter hibernicus</name>
    <dbReference type="NCBI Taxonomy" id="2813371"/>
    <lineage>
        <taxon>Bacteria</taxon>
        <taxon>Bacillati</taxon>
        <taxon>Bacillota</taxon>
        <taxon>Clostridia</taxon>
        <taxon>Peptostreptococcales</taxon>
        <taxon>Peptostreptococcaceae</taxon>
        <taxon>Terrisporobacter</taxon>
    </lineage>
</organism>
<sequence length="212" mass="23703">MKKKLLEKDAFYLSLFICVCILAIGGIWFTNKNVDNLLSKNTPTKSEDEIHLTEDEKNDVLPTATDSDQNLAKAKEAEHNKISYLGNQVIRDYSEKEPSYSETLEVWEIHKALDIEANENQEVKSLTPGTVLDVYDDDEYGMSVKIQSGKDTEFVYSSLGKNITVKKGDDIKEGQCIGYAGNTSDVECLSGVHVHLEAYKNNTAINPMSLLE</sequence>
<evidence type="ECO:0000256" key="1">
    <source>
        <dbReference type="SAM" id="Phobius"/>
    </source>
</evidence>
<protein>
    <submittedName>
        <fullName evidence="3">M23 family metallopeptidase</fullName>
    </submittedName>
</protein>
<dbReference type="Proteomes" id="UP001198983">
    <property type="component" value="Chromosome"/>
</dbReference>
<dbReference type="AlphaFoldDB" id="A0AAX2ZMW5"/>
<dbReference type="GO" id="GO:0004222">
    <property type="term" value="F:metalloendopeptidase activity"/>
    <property type="evidence" value="ECO:0007669"/>
    <property type="project" value="TreeGrafter"/>
</dbReference>
<keyword evidence="1" id="KW-0812">Transmembrane</keyword>
<feature type="domain" description="M23ase beta-sheet core" evidence="2">
    <location>
        <begin position="109"/>
        <end position="207"/>
    </location>
</feature>
<dbReference type="Pfam" id="PF01551">
    <property type="entry name" value="Peptidase_M23"/>
    <property type="match status" value="1"/>
</dbReference>
<keyword evidence="4" id="KW-1185">Reference proteome</keyword>
<reference evidence="3 4" key="1">
    <citation type="journal article" date="2023" name="Int. J. Syst. Evol. Microbiol.">
        <title>Terrisporobacter hibernicus sp. nov., isolated from bovine faeces in Northern Ireland.</title>
        <authorList>
            <person name="Mitchell M."/>
            <person name="Nguyen S.V."/>
            <person name="Connor M."/>
            <person name="Fairley D.J."/>
            <person name="Donoghue O."/>
            <person name="Marshall H."/>
            <person name="Koolman L."/>
            <person name="McMullan G."/>
            <person name="Schaffer K.E."/>
            <person name="McGrath J.W."/>
            <person name="Fanning S."/>
        </authorList>
    </citation>
    <scope>NUCLEOTIDE SEQUENCE [LARGE SCALE GENOMIC DNA]</scope>
    <source>
        <strain evidence="3 4">MCA3</strain>
    </source>
</reference>
<dbReference type="RefSeq" id="WP_074920300.1">
    <property type="nucleotide sequence ID" value="NZ_CP081135.1"/>
</dbReference>
<dbReference type="InterPro" id="IPR016047">
    <property type="entry name" value="M23ase_b-sheet_dom"/>
</dbReference>
<keyword evidence="1" id="KW-0472">Membrane</keyword>
<feature type="transmembrane region" description="Helical" evidence="1">
    <location>
        <begin position="12"/>
        <end position="30"/>
    </location>
</feature>
<keyword evidence="1" id="KW-1133">Transmembrane helix</keyword>
<dbReference type="Gene3D" id="2.70.70.10">
    <property type="entry name" value="Glucose Permease (Domain IIA)"/>
    <property type="match status" value="1"/>
</dbReference>
<dbReference type="SUPFAM" id="SSF51261">
    <property type="entry name" value="Duplicated hybrid motif"/>
    <property type="match status" value="1"/>
</dbReference>
<dbReference type="CDD" id="cd12797">
    <property type="entry name" value="M23_peptidase"/>
    <property type="match status" value="1"/>
</dbReference>
<dbReference type="InterPro" id="IPR011055">
    <property type="entry name" value="Dup_hybrid_motif"/>
</dbReference>
<dbReference type="PANTHER" id="PTHR21666">
    <property type="entry name" value="PEPTIDASE-RELATED"/>
    <property type="match status" value="1"/>
</dbReference>
<gene>
    <name evidence="3" type="ORF">JW646_10085</name>
</gene>
<proteinExistence type="predicted"/>
<dbReference type="EMBL" id="CP081135">
    <property type="protein sequence ID" value="UEL49677.1"/>
    <property type="molecule type" value="Genomic_DNA"/>
</dbReference>
<evidence type="ECO:0000259" key="2">
    <source>
        <dbReference type="Pfam" id="PF01551"/>
    </source>
</evidence>
<accession>A0AAX2ZMW5</accession>
<name>A0AAX2ZMW5_9FIRM</name>
<evidence type="ECO:0000313" key="3">
    <source>
        <dbReference type="EMBL" id="UEL49677.1"/>
    </source>
</evidence>
<dbReference type="KEGG" id="tem:JW646_10085"/>